<dbReference type="EMBL" id="LWCA01000923">
    <property type="protein sequence ID" value="OAF66475.1"/>
    <property type="molecule type" value="Genomic_DNA"/>
</dbReference>
<dbReference type="Proteomes" id="UP000078046">
    <property type="component" value="Unassembled WGS sequence"/>
</dbReference>
<name>A0A177AWW1_9BILA</name>
<dbReference type="InterPro" id="IPR001614">
    <property type="entry name" value="Myelin_PLP"/>
</dbReference>
<keyword evidence="1" id="KW-1133">Transmembrane helix</keyword>
<sequence>MKDCLGRIPFGSLAATILSIAGVIIFSITFYKSFQIIVYNIFIELFEININWSEYLRVTVISLGSLSLVLSIINLLFGCFCTGASRDNVFKRKAFVKLGRVLAILLLCIEVFLNILWIFIAIGVSIFLFIYYMVRVICLHEIEHRPTWHIEQYCFSLDRFGVYKNSSNYMTQICDDWQLHELCQNNNDSGLLLIFALCACIIVIISTVIYITILVSSYVRLKTTRELRIYKQAIAIEEDTSF</sequence>
<dbReference type="Pfam" id="PF01275">
    <property type="entry name" value="Myelin_PLP"/>
    <property type="match status" value="1"/>
</dbReference>
<feature type="transmembrane region" description="Helical" evidence="1">
    <location>
        <begin position="191"/>
        <end position="219"/>
    </location>
</feature>
<evidence type="ECO:0000313" key="2">
    <source>
        <dbReference type="EMBL" id="OAF66475.1"/>
    </source>
</evidence>
<dbReference type="PANTHER" id="PTHR11683">
    <property type="entry name" value="MYELIN PROTEOLIPID"/>
    <property type="match status" value="1"/>
</dbReference>
<dbReference type="GO" id="GO:0031175">
    <property type="term" value="P:neuron projection development"/>
    <property type="evidence" value="ECO:0007669"/>
    <property type="project" value="TreeGrafter"/>
</dbReference>
<reference evidence="2 3" key="1">
    <citation type="submission" date="2016-04" db="EMBL/GenBank/DDBJ databases">
        <title>The genome of Intoshia linei affirms orthonectids as highly simplified spiralians.</title>
        <authorList>
            <person name="Mikhailov K.V."/>
            <person name="Slusarev G.S."/>
            <person name="Nikitin M.A."/>
            <person name="Logacheva M.D."/>
            <person name="Penin A."/>
            <person name="Aleoshin V."/>
            <person name="Panchin Y.V."/>
        </authorList>
    </citation>
    <scope>NUCLEOTIDE SEQUENCE [LARGE SCALE GENOMIC DNA]</scope>
    <source>
        <strain evidence="2">Intl2013</strain>
        <tissue evidence="2">Whole animal</tissue>
    </source>
</reference>
<keyword evidence="1" id="KW-0472">Membrane</keyword>
<keyword evidence="3" id="KW-1185">Reference proteome</keyword>
<feature type="transmembrane region" description="Helical" evidence="1">
    <location>
        <begin position="101"/>
        <end position="134"/>
    </location>
</feature>
<proteinExistence type="predicted"/>
<evidence type="ECO:0000313" key="3">
    <source>
        <dbReference type="Proteomes" id="UP000078046"/>
    </source>
</evidence>
<dbReference type="PANTHER" id="PTHR11683:SF12">
    <property type="entry name" value="M6, ISOFORM F"/>
    <property type="match status" value="1"/>
</dbReference>
<organism evidence="2 3">
    <name type="scientific">Intoshia linei</name>
    <dbReference type="NCBI Taxonomy" id="1819745"/>
    <lineage>
        <taxon>Eukaryota</taxon>
        <taxon>Metazoa</taxon>
        <taxon>Spiralia</taxon>
        <taxon>Lophotrochozoa</taxon>
        <taxon>Mesozoa</taxon>
        <taxon>Orthonectida</taxon>
        <taxon>Rhopaluridae</taxon>
        <taxon>Intoshia</taxon>
    </lineage>
</organism>
<feature type="transmembrane region" description="Helical" evidence="1">
    <location>
        <begin position="12"/>
        <end position="31"/>
    </location>
</feature>
<protein>
    <submittedName>
        <fullName evidence="2">M6b</fullName>
    </submittedName>
</protein>
<comment type="caution">
    <text evidence="2">The sequence shown here is derived from an EMBL/GenBank/DDBJ whole genome shotgun (WGS) entry which is preliminary data.</text>
</comment>
<accession>A0A177AWW1</accession>
<feature type="transmembrane region" description="Helical" evidence="1">
    <location>
        <begin position="55"/>
        <end position="80"/>
    </location>
</feature>
<evidence type="ECO:0000256" key="1">
    <source>
        <dbReference type="SAM" id="Phobius"/>
    </source>
</evidence>
<dbReference type="OrthoDB" id="9993736at2759"/>
<dbReference type="AlphaFoldDB" id="A0A177AWW1"/>
<dbReference type="GO" id="GO:0005886">
    <property type="term" value="C:plasma membrane"/>
    <property type="evidence" value="ECO:0007669"/>
    <property type="project" value="TreeGrafter"/>
</dbReference>
<keyword evidence="1" id="KW-0812">Transmembrane</keyword>
<gene>
    <name evidence="2" type="ORF">A3Q56_05804</name>
</gene>